<evidence type="ECO:0000256" key="25">
    <source>
        <dbReference type="SAM" id="Phobius"/>
    </source>
</evidence>
<keyword evidence="16" id="KW-0325">Glycoprotein</keyword>
<dbReference type="SMART" id="SM00181">
    <property type="entry name" value="EGF"/>
    <property type="match status" value="2"/>
</dbReference>
<dbReference type="EMBL" id="KB320708">
    <property type="protein sequence ID" value="ELW64924.1"/>
    <property type="molecule type" value="Genomic_DNA"/>
</dbReference>
<dbReference type="Proteomes" id="UP000011518">
    <property type="component" value="Unassembled WGS sequence"/>
</dbReference>
<dbReference type="SMART" id="SM00032">
    <property type="entry name" value="CCP"/>
    <property type="match status" value="9"/>
</dbReference>
<evidence type="ECO:0000256" key="18">
    <source>
        <dbReference type="ARBA" id="ARBA00040812"/>
    </source>
</evidence>
<dbReference type="InterPro" id="IPR002396">
    <property type="entry name" value="Selectin_superfamily"/>
</dbReference>
<feature type="transmembrane region" description="Helical" evidence="25">
    <location>
        <begin position="321"/>
        <end position="343"/>
    </location>
</feature>
<evidence type="ECO:0000256" key="13">
    <source>
        <dbReference type="ARBA" id="ARBA00022989"/>
    </source>
</evidence>
<evidence type="ECO:0000256" key="2">
    <source>
        <dbReference type="ARBA" id="ARBA00007360"/>
    </source>
</evidence>
<evidence type="ECO:0000256" key="21">
    <source>
        <dbReference type="ARBA" id="ARBA00043124"/>
    </source>
</evidence>
<feature type="disulfide bond" evidence="23">
    <location>
        <begin position="502"/>
        <end position="511"/>
    </location>
</feature>
<comment type="caution">
    <text evidence="23">Lacks conserved residue(s) required for the propagation of feature annotation.</text>
</comment>
<dbReference type="FunCoup" id="L9KR25">
    <property type="interactions" value="134"/>
</dbReference>
<evidence type="ECO:0000259" key="27">
    <source>
        <dbReference type="PROSITE" id="PS50041"/>
    </source>
</evidence>
<evidence type="ECO:0000256" key="6">
    <source>
        <dbReference type="ARBA" id="ARBA00022692"/>
    </source>
</evidence>
<name>L9KR25_TUPCH</name>
<dbReference type="PROSITE" id="PS50026">
    <property type="entry name" value="EGF_3"/>
    <property type="match status" value="2"/>
</dbReference>
<dbReference type="SUPFAM" id="SSF56436">
    <property type="entry name" value="C-type lectin-like"/>
    <property type="match status" value="2"/>
</dbReference>
<evidence type="ECO:0000256" key="19">
    <source>
        <dbReference type="ARBA" id="ARBA00041401"/>
    </source>
</evidence>
<dbReference type="InterPro" id="IPR000742">
    <property type="entry name" value="EGF"/>
</dbReference>
<feature type="domain" description="Sushi" evidence="28">
    <location>
        <begin position="205"/>
        <end position="263"/>
    </location>
</feature>
<dbReference type="CDD" id="cd03592">
    <property type="entry name" value="CLECT_selectins_like"/>
    <property type="match status" value="1"/>
</dbReference>
<dbReference type="PROSITE" id="PS50923">
    <property type="entry name" value="SUSHI"/>
    <property type="match status" value="8"/>
</dbReference>
<keyword evidence="14 25" id="KW-0472">Membrane</keyword>
<feature type="domain" description="C-type lectin" evidence="27">
    <location>
        <begin position="1"/>
        <end position="109"/>
    </location>
</feature>
<dbReference type="Gene3D" id="2.10.25.10">
    <property type="entry name" value="Laminin"/>
    <property type="match status" value="2"/>
</dbReference>
<evidence type="ECO:0000256" key="1">
    <source>
        <dbReference type="ARBA" id="ARBA00004251"/>
    </source>
</evidence>
<dbReference type="GO" id="GO:0030246">
    <property type="term" value="F:carbohydrate binding"/>
    <property type="evidence" value="ECO:0007669"/>
    <property type="project" value="UniProtKB-KW"/>
</dbReference>
<evidence type="ECO:0000259" key="26">
    <source>
        <dbReference type="PROSITE" id="PS50026"/>
    </source>
</evidence>
<evidence type="ECO:0000256" key="17">
    <source>
        <dbReference type="ARBA" id="ARBA00038738"/>
    </source>
</evidence>
<dbReference type="Pfam" id="PF00008">
    <property type="entry name" value="EGF"/>
    <property type="match status" value="2"/>
</dbReference>
<dbReference type="InterPro" id="IPR000436">
    <property type="entry name" value="Sushi_SCR_CCP_dom"/>
</dbReference>
<feature type="domain" description="Sushi" evidence="28">
    <location>
        <begin position="887"/>
        <end position="948"/>
    </location>
</feature>
<dbReference type="PRINTS" id="PR00343">
    <property type="entry name" value="SELECTIN"/>
</dbReference>
<evidence type="ECO:0000256" key="16">
    <source>
        <dbReference type="ARBA" id="ARBA00023180"/>
    </source>
</evidence>
<keyword evidence="4 23" id="KW-0245">EGF-like domain</keyword>
<feature type="domain" description="Sushi" evidence="28">
    <location>
        <begin position="639"/>
        <end position="700"/>
    </location>
</feature>
<dbReference type="InterPro" id="IPR033991">
    <property type="entry name" value="Selectin_CTLD"/>
</dbReference>
<evidence type="ECO:0000256" key="10">
    <source>
        <dbReference type="ARBA" id="ARBA00022737"/>
    </source>
</evidence>
<dbReference type="SUPFAM" id="SSF57535">
    <property type="entry name" value="Complement control module/SCR domain"/>
    <property type="match status" value="9"/>
</dbReference>
<protein>
    <recommendedName>
        <fullName evidence="18">E-selectin</fullName>
    </recommendedName>
    <alternativeName>
        <fullName evidence="19">CD62 antigen-like family member E</fullName>
    </alternativeName>
    <alternativeName>
        <fullName evidence="20">Endothelial leukocyte adhesion molecule 1</fullName>
    </alternativeName>
    <alternativeName>
        <fullName evidence="21">Leukocyte-endothelial cell adhesion molecule 2</fullName>
    </alternativeName>
</protein>
<feature type="transmembrane region" description="Helical" evidence="25">
    <location>
        <begin position="279"/>
        <end position="300"/>
    </location>
</feature>
<feature type="domain" description="EGF-like" evidence="26">
    <location>
        <begin position="109"/>
        <end position="145"/>
    </location>
</feature>
<evidence type="ECO:0000256" key="4">
    <source>
        <dbReference type="ARBA" id="ARBA00022536"/>
    </source>
</evidence>
<keyword evidence="5 24" id="KW-0768">Sushi</keyword>
<dbReference type="Gene3D" id="2.10.70.10">
    <property type="entry name" value="Complement Module, domain 1"/>
    <property type="match status" value="9"/>
</dbReference>
<comment type="similarity">
    <text evidence="2">Belongs to the selectin/LECAM family.</text>
</comment>
<dbReference type="FunFam" id="2.10.25.10:FF:000176">
    <property type="entry name" value="Selectin P"/>
    <property type="match status" value="2"/>
</dbReference>
<comment type="function">
    <text evidence="22">Cell-surface glycoprotein having a role in immunoadhesion. Mediates in the adhesion of blood neutrophils in cytokine-activated endothelium through interaction with SELPLG/PSGL1. May have a role in capillary morphogenesis.</text>
</comment>
<dbReference type="GO" id="GO:0005886">
    <property type="term" value="C:plasma membrane"/>
    <property type="evidence" value="ECO:0007669"/>
    <property type="project" value="UniProtKB-SubCell"/>
</dbReference>
<proteinExistence type="inferred from homology"/>
<dbReference type="CDD" id="cd00054">
    <property type="entry name" value="EGF_CA"/>
    <property type="match status" value="2"/>
</dbReference>
<dbReference type="InterPro" id="IPR001304">
    <property type="entry name" value="C-type_lectin-like"/>
</dbReference>
<feature type="domain" description="Sushi" evidence="28">
    <location>
        <begin position="763"/>
        <end position="824"/>
    </location>
</feature>
<evidence type="ECO:0000256" key="15">
    <source>
        <dbReference type="ARBA" id="ARBA00023157"/>
    </source>
</evidence>
<keyword evidence="7" id="KW-0479">Metal-binding</keyword>
<dbReference type="SMART" id="SM00179">
    <property type="entry name" value="EGF_CA"/>
    <property type="match status" value="2"/>
</dbReference>
<feature type="disulfide bond" evidence="24">
    <location>
        <begin position="733"/>
        <end position="760"/>
    </location>
</feature>
<dbReference type="SMART" id="SM00034">
    <property type="entry name" value="CLECT"/>
    <property type="match status" value="2"/>
</dbReference>
<keyword evidence="3" id="KW-1003">Cell membrane</keyword>
<dbReference type="PANTHER" id="PTHR19325">
    <property type="entry name" value="COMPLEMENT COMPONENT-RELATED SUSHI DOMAIN-CONTAINING"/>
    <property type="match status" value="1"/>
</dbReference>
<dbReference type="FunFam" id="3.10.100.10:FF:000007">
    <property type="entry name" value="L-selectin"/>
    <property type="match status" value="2"/>
</dbReference>
<sequence>MNWAAARRFCQRNYTDLVAIQNKGEIAYLEETLPFSRFYYWIGIRKVRGVWTWVGTNKTLTAEAENWGHGEPNNKKSKEDCVEIYIKRAQDAGKWNDDACHKPKTALCYTASCQPWSCSGHGECVETVNNHTCSCDPGYYGPQCQFVVQCAPLEAPAWGAMTCTHPLGNFSFNSQCVFNCSEGTHLTGIGETTCASFGNWSSPEPSCQAPDLGTMDCSHPRAHFGFSSTCSFDCSEGTELVGERRTTCGSSGAWSRSSPICQKSDRSFSMIKEGNYNPLFIPVAVMVTAFSGLAFIIWLARRLRKKSDRSFSMIKEGNYNPLFIPVAVMVTAFSGLAFIIWLARRLRKKLTNQKEVSAWTYNYSAKAYSWNYSRAFCQKYFTDLVAIQNKNEIAHLNDVIPYHSSYYWIGIRKINDQWTWVGTKKTLTKEAENWADHEPNNKRNNQDCVEIYIKSESAAGKWNDEPCWKRKRALCYTASCQDTSCSQQGECIETIGSYRCSCYPGFYGPECEHVRECGELDLPRHVLANCSHPLGNFSVSSQCSFRCAEGFRLDGPSRLECSASGNWTEMPPQCVAVQCPPLKTPERGRLTCLPSAKAFQSWSSCRFSCEEGFVLVGPEVVQCTGSGAWTAPAPACQAVQCQRLEAPDKGTMNCVHPLAAFGYGSSCTFGCQAGYRARGSGTLRCVGSGQWTAPPPACEAITCEPLQRPAHGTMACSPSSGVFQHSTNCSFHCAEGFVLRGADLLQCTDTGQWTAPPPVCQVITCTRPLSPRNGTMTCDQPLEDSDYRSTCHFSCDEGFSLSGPERLDCTPSGLWTSSPPTCEAIKCPELLAPEQGSLDCSDVRGKFTVGATSHFSCDEGFQLEGTGTLQCVAPGRWSAPPPACRAVKCSELHSEQPVLMNCSNPWGNFSFGSTCTFHCPEGQLLNDSAETTCRESGHWSAPMPACQAGPLTIQQALAYFGGAVASTTGLAVVGTLLALLRRRCRQKDDGKCPLNPHSHLGTYGVFTNAAFDPTP</sequence>
<evidence type="ECO:0000256" key="7">
    <source>
        <dbReference type="ARBA" id="ARBA00022723"/>
    </source>
</evidence>
<comment type="subcellular location">
    <subcellularLocation>
        <location evidence="1">Cell membrane</location>
        <topology evidence="1">Single-pass type I membrane protein</topology>
    </subcellularLocation>
</comment>
<dbReference type="PANTHER" id="PTHR19325:SF493">
    <property type="entry name" value="E-SELECTIN"/>
    <property type="match status" value="1"/>
</dbReference>
<feature type="domain" description="C-type lectin" evidence="27">
    <location>
        <begin position="356"/>
        <end position="476"/>
    </location>
</feature>
<keyword evidence="13 25" id="KW-1133">Transmembrane helix</keyword>
<reference evidence="30" key="1">
    <citation type="submission" date="2012-07" db="EMBL/GenBank/DDBJ databases">
        <title>Genome of the Chinese tree shrew, a rising model animal genetically related to primates.</title>
        <authorList>
            <person name="Zhang G."/>
            <person name="Fan Y."/>
            <person name="Yao Y."/>
            <person name="Huang Z."/>
        </authorList>
    </citation>
    <scope>NUCLEOTIDE SEQUENCE [LARGE SCALE GENOMIC DNA]</scope>
</reference>
<dbReference type="InterPro" id="IPR050350">
    <property type="entry name" value="Compl-Cell_Adhes-Reg"/>
</dbReference>
<evidence type="ECO:0000256" key="14">
    <source>
        <dbReference type="ARBA" id="ARBA00023136"/>
    </source>
</evidence>
<dbReference type="InterPro" id="IPR016187">
    <property type="entry name" value="CTDL_fold"/>
</dbReference>
<evidence type="ECO:0000256" key="8">
    <source>
        <dbReference type="ARBA" id="ARBA00022729"/>
    </source>
</evidence>
<dbReference type="Pfam" id="PF00084">
    <property type="entry name" value="Sushi"/>
    <property type="match status" value="9"/>
</dbReference>
<dbReference type="PROSITE" id="PS00615">
    <property type="entry name" value="C_TYPE_LECTIN_1"/>
    <property type="match status" value="2"/>
</dbReference>
<dbReference type="PROSITE" id="PS50041">
    <property type="entry name" value="C_TYPE_LECTIN_2"/>
    <property type="match status" value="2"/>
</dbReference>
<dbReference type="STRING" id="246437.L9KR25"/>
<keyword evidence="15 23" id="KW-1015">Disulfide bond</keyword>
<dbReference type="PROSITE" id="PS00022">
    <property type="entry name" value="EGF_1"/>
    <property type="match status" value="2"/>
</dbReference>
<evidence type="ECO:0000256" key="9">
    <source>
        <dbReference type="ARBA" id="ARBA00022734"/>
    </source>
</evidence>
<dbReference type="InParanoid" id="L9KR25"/>
<feature type="disulfide bond" evidence="24">
    <location>
        <begin position="609"/>
        <end position="636"/>
    </location>
</feature>
<dbReference type="Pfam" id="PF00059">
    <property type="entry name" value="Lectin_C"/>
    <property type="match status" value="2"/>
</dbReference>
<keyword evidence="8" id="KW-0732">Signal</keyword>
<dbReference type="GO" id="GO:0007155">
    <property type="term" value="P:cell adhesion"/>
    <property type="evidence" value="ECO:0007669"/>
    <property type="project" value="UniProtKB-KW"/>
</dbReference>
<evidence type="ECO:0000256" key="12">
    <source>
        <dbReference type="ARBA" id="ARBA00022889"/>
    </source>
</evidence>
<dbReference type="CDD" id="cd00033">
    <property type="entry name" value="CCP"/>
    <property type="match status" value="9"/>
</dbReference>
<feature type="disulfide bond" evidence="24">
    <location>
        <begin position="671"/>
        <end position="698"/>
    </location>
</feature>
<accession>L9KR25</accession>
<evidence type="ECO:0000256" key="11">
    <source>
        <dbReference type="ARBA" id="ARBA00022837"/>
    </source>
</evidence>
<reference evidence="30" key="2">
    <citation type="journal article" date="2013" name="Nat. Commun.">
        <title>Genome of the Chinese tree shrew.</title>
        <authorList>
            <person name="Fan Y."/>
            <person name="Huang Z.Y."/>
            <person name="Cao C.C."/>
            <person name="Chen C.S."/>
            <person name="Chen Y.X."/>
            <person name="Fan D.D."/>
            <person name="He J."/>
            <person name="Hou H.L."/>
            <person name="Hu L."/>
            <person name="Hu X.T."/>
            <person name="Jiang X.T."/>
            <person name="Lai R."/>
            <person name="Lang Y.S."/>
            <person name="Liang B."/>
            <person name="Liao S.G."/>
            <person name="Mu D."/>
            <person name="Ma Y.Y."/>
            <person name="Niu Y.Y."/>
            <person name="Sun X.Q."/>
            <person name="Xia J.Q."/>
            <person name="Xiao J."/>
            <person name="Xiong Z.Q."/>
            <person name="Xu L."/>
            <person name="Yang L."/>
            <person name="Zhang Y."/>
            <person name="Zhao W."/>
            <person name="Zhao X.D."/>
            <person name="Zheng Y.T."/>
            <person name="Zhou J.M."/>
            <person name="Zhu Y.B."/>
            <person name="Zhang G.J."/>
            <person name="Wang J."/>
            <person name="Yao Y.G."/>
        </authorList>
    </citation>
    <scope>NUCLEOTIDE SEQUENCE [LARGE SCALE GENOMIC DNA]</scope>
</reference>
<dbReference type="SUPFAM" id="SSF57196">
    <property type="entry name" value="EGF/Laminin"/>
    <property type="match status" value="2"/>
</dbReference>
<keyword evidence="12" id="KW-0130">Cell adhesion</keyword>
<dbReference type="PROSITE" id="PS01186">
    <property type="entry name" value="EGF_2"/>
    <property type="match status" value="2"/>
</dbReference>
<feature type="domain" description="Sushi" evidence="28">
    <location>
        <begin position="515"/>
        <end position="576"/>
    </location>
</feature>
<evidence type="ECO:0000313" key="30">
    <source>
        <dbReference type="Proteomes" id="UP000011518"/>
    </source>
</evidence>
<keyword evidence="6 25" id="KW-0812">Transmembrane</keyword>
<feature type="domain" description="Sushi" evidence="28">
    <location>
        <begin position="825"/>
        <end position="886"/>
    </location>
</feature>
<keyword evidence="30" id="KW-1185">Reference proteome</keyword>
<evidence type="ECO:0000256" key="23">
    <source>
        <dbReference type="PROSITE-ProRule" id="PRU00076"/>
    </source>
</evidence>
<feature type="domain" description="Sushi" evidence="28">
    <location>
        <begin position="577"/>
        <end position="638"/>
    </location>
</feature>
<evidence type="ECO:0000256" key="3">
    <source>
        <dbReference type="ARBA" id="ARBA00022475"/>
    </source>
</evidence>
<dbReference type="AlphaFoldDB" id="L9KR25"/>
<dbReference type="GO" id="GO:0005509">
    <property type="term" value="F:calcium ion binding"/>
    <property type="evidence" value="ECO:0007669"/>
    <property type="project" value="InterPro"/>
</dbReference>
<feature type="disulfide bond" evidence="24">
    <location>
        <begin position="234"/>
        <end position="261"/>
    </location>
</feature>
<comment type="subunit">
    <text evidence="17">Interacts with SELPLG/PSGL1 and PODXL2 through the sialyl Lewis X epitope. SELPLG sulfation appears not to be required for this interaction.</text>
</comment>
<feature type="disulfide bond" evidence="24">
    <location>
        <begin position="795"/>
        <end position="822"/>
    </location>
</feature>
<dbReference type="InterPro" id="IPR001881">
    <property type="entry name" value="EGF-like_Ca-bd_dom"/>
</dbReference>
<keyword evidence="10" id="KW-0677">Repeat</keyword>
<feature type="disulfide bond" evidence="24">
    <location>
        <begin position="919"/>
        <end position="946"/>
    </location>
</feature>
<evidence type="ECO:0000313" key="29">
    <source>
        <dbReference type="EMBL" id="ELW64924.1"/>
    </source>
</evidence>
<feature type="transmembrane region" description="Helical" evidence="25">
    <location>
        <begin position="956"/>
        <end position="980"/>
    </location>
</feature>
<dbReference type="Gene3D" id="3.10.100.10">
    <property type="entry name" value="Mannose-Binding Protein A, subunit A"/>
    <property type="match status" value="2"/>
</dbReference>
<dbReference type="InterPro" id="IPR035976">
    <property type="entry name" value="Sushi/SCR/CCP_sf"/>
</dbReference>
<gene>
    <name evidence="29" type="ORF">TREES_T100017098</name>
</gene>
<dbReference type="InterPro" id="IPR018378">
    <property type="entry name" value="C-type_lectin_CS"/>
</dbReference>
<evidence type="ECO:0000256" key="20">
    <source>
        <dbReference type="ARBA" id="ARBA00042113"/>
    </source>
</evidence>
<dbReference type="InterPro" id="IPR016186">
    <property type="entry name" value="C-type_lectin-like/link_sf"/>
</dbReference>
<keyword evidence="9 29" id="KW-0430">Lectin</keyword>
<organism evidence="29 30">
    <name type="scientific">Tupaia chinensis</name>
    <name type="common">Chinese tree shrew</name>
    <name type="synonym">Tupaia belangeri chinensis</name>
    <dbReference type="NCBI Taxonomy" id="246437"/>
    <lineage>
        <taxon>Eukaryota</taxon>
        <taxon>Metazoa</taxon>
        <taxon>Chordata</taxon>
        <taxon>Craniata</taxon>
        <taxon>Vertebrata</taxon>
        <taxon>Euteleostomi</taxon>
        <taxon>Mammalia</taxon>
        <taxon>Eutheria</taxon>
        <taxon>Euarchontoglires</taxon>
        <taxon>Scandentia</taxon>
        <taxon>Tupaiidae</taxon>
        <taxon>Tupaia</taxon>
    </lineage>
</organism>
<feature type="disulfide bond" evidence="23">
    <location>
        <begin position="135"/>
        <end position="144"/>
    </location>
</feature>
<feature type="disulfide bond" evidence="24">
    <location>
        <begin position="857"/>
        <end position="884"/>
    </location>
</feature>
<evidence type="ECO:0000259" key="28">
    <source>
        <dbReference type="PROSITE" id="PS50923"/>
    </source>
</evidence>
<evidence type="ECO:0000256" key="24">
    <source>
        <dbReference type="PROSITE-ProRule" id="PRU00302"/>
    </source>
</evidence>
<keyword evidence="11" id="KW-0106">Calcium</keyword>
<feature type="domain" description="EGF-like" evidence="26">
    <location>
        <begin position="476"/>
        <end position="512"/>
    </location>
</feature>
<feature type="disulfide bond" evidence="24">
    <location>
        <begin position="547"/>
        <end position="574"/>
    </location>
</feature>
<dbReference type="FunFam" id="2.10.70.10:FF:000001">
    <property type="entry name" value="Selectin P"/>
    <property type="match status" value="9"/>
</dbReference>
<dbReference type="eggNOG" id="KOG4297">
    <property type="taxonomic scope" value="Eukaryota"/>
</dbReference>
<evidence type="ECO:0000256" key="22">
    <source>
        <dbReference type="ARBA" id="ARBA00045695"/>
    </source>
</evidence>
<evidence type="ECO:0000256" key="5">
    <source>
        <dbReference type="ARBA" id="ARBA00022659"/>
    </source>
</evidence>
<feature type="domain" description="Sushi" evidence="28">
    <location>
        <begin position="701"/>
        <end position="762"/>
    </location>
</feature>